<comment type="caution">
    <text evidence="1">The sequence shown here is derived from an EMBL/GenBank/DDBJ whole genome shotgun (WGS) entry which is preliminary data.</text>
</comment>
<evidence type="ECO:0000313" key="1">
    <source>
        <dbReference type="EMBL" id="KAJ8636949.1"/>
    </source>
</evidence>
<accession>A0ACC2LUD5</accession>
<keyword evidence="2" id="KW-1185">Reference proteome</keyword>
<evidence type="ECO:0000313" key="2">
    <source>
        <dbReference type="Proteomes" id="UP001234297"/>
    </source>
</evidence>
<name>A0ACC2LUD5_PERAE</name>
<gene>
    <name evidence="1" type="ORF">MRB53_011216</name>
</gene>
<organism evidence="1 2">
    <name type="scientific">Persea americana</name>
    <name type="common">Avocado</name>
    <dbReference type="NCBI Taxonomy" id="3435"/>
    <lineage>
        <taxon>Eukaryota</taxon>
        <taxon>Viridiplantae</taxon>
        <taxon>Streptophyta</taxon>
        <taxon>Embryophyta</taxon>
        <taxon>Tracheophyta</taxon>
        <taxon>Spermatophyta</taxon>
        <taxon>Magnoliopsida</taxon>
        <taxon>Magnoliidae</taxon>
        <taxon>Laurales</taxon>
        <taxon>Lauraceae</taxon>
        <taxon>Persea</taxon>
    </lineage>
</organism>
<protein>
    <submittedName>
        <fullName evidence="1">Uncharacterized protein</fullName>
    </submittedName>
</protein>
<dbReference type="EMBL" id="CM056811">
    <property type="protein sequence ID" value="KAJ8636949.1"/>
    <property type="molecule type" value="Genomic_DNA"/>
</dbReference>
<reference evidence="1 2" key="1">
    <citation type="journal article" date="2022" name="Hortic Res">
        <title>A haplotype resolved chromosomal level avocado genome allows analysis of novel avocado genes.</title>
        <authorList>
            <person name="Nath O."/>
            <person name="Fletcher S.J."/>
            <person name="Hayward A."/>
            <person name="Shaw L.M."/>
            <person name="Masouleh A.K."/>
            <person name="Furtado A."/>
            <person name="Henry R.J."/>
            <person name="Mitter N."/>
        </authorList>
    </citation>
    <scope>NUCLEOTIDE SEQUENCE [LARGE SCALE GENOMIC DNA]</scope>
    <source>
        <strain evidence="2">cv. Hass</strain>
    </source>
</reference>
<proteinExistence type="predicted"/>
<sequence>MHDVGVPNQESNVCLHLGLTDYRTIVGTNLNPLWEKFLVPSEDDSIRCQHTASPLGNAVVVETADKKILVLQRSYNVGEFPGHFVFPGGHLEVKRYAFSGCQDSIDNHRKYGANLEVDIPVQYLGFFLEDDSELVTTRARD</sequence>
<dbReference type="Proteomes" id="UP001234297">
    <property type="component" value="Chromosome 3"/>
</dbReference>